<dbReference type="InterPro" id="IPR050546">
    <property type="entry name" value="Glycosyl_Hydrlase_16"/>
</dbReference>
<feature type="region of interest" description="Disordered" evidence="1">
    <location>
        <begin position="46"/>
        <end position="74"/>
    </location>
</feature>
<dbReference type="PROSITE" id="PS51257">
    <property type="entry name" value="PROKAR_LIPOPROTEIN"/>
    <property type="match status" value="1"/>
</dbReference>
<reference evidence="4 5" key="1">
    <citation type="submission" date="2024-09" db="EMBL/GenBank/DDBJ databases">
        <authorList>
            <person name="Sun Q."/>
            <person name="Mori K."/>
        </authorList>
    </citation>
    <scope>NUCLEOTIDE SEQUENCE [LARGE SCALE GENOMIC DNA]</scope>
    <source>
        <strain evidence="4 5">JCM 1334</strain>
    </source>
</reference>
<accession>A0ABV5Y3Z8</accession>
<protein>
    <submittedName>
        <fullName evidence="4">Glycoside hydrolase family 16 protein</fullName>
    </submittedName>
</protein>
<proteinExistence type="predicted"/>
<name>A0ABV5Y3Z8_ARTRM</name>
<evidence type="ECO:0000256" key="2">
    <source>
        <dbReference type="SAM" id="SignalP"/>
    </source>
</evidence>
<evidence type="ECO:0000256" key="1">
    <source>
        <dbReference type="SAM" id="MobiDB-lite"/>
    </source>
</evidence>
<dbReference type="GO" id="GO:0016787">
    <property type="term" value="F:hydrolase activity"/>
    <property type="evidence" value="ECO:0007669"/>
    <property type="project" value="UniProtKB-KW"/>
</dbReference>
<dbReference type="SUPFAM" id="SSF49899">
    <property type="entry name" value="Concanavalin A-like lectins/glucanases"/>
    <property type="match status" value="1"/>
</dbReference>
<dbReference type="InterPro" id="IPR013320">
    <property type="entry name" value="ConA-like_dom_sf"/>
</dbReference>
<dbReference type="InterPro" id="IPR000757">
    <property type="entry name" value="Beta-glucanase-like"/>
</dbReference>
<keyword evidence="2" id="KW-0732">Signal</keyword>
<evidence type="ECO:0000313" key="4">
    <source>
        <dbReference type="EMBL" id="MFB9821718.1"/>
    </source>
</evidence>
<evidence type="ECO:0000313" key="5">
    <source>
        <dbReference type="Proteomes" id="UP001589702"/>
    </source>
</evidence>
<evidence type="ECO:0000259" key="3">
    <source>
        <dbReference type="PROSITE" id="PS51762"/>
    </source>
</evidence>
<gene>
    <name evidence="4" type="ORF">ACFFP1_19750</name>
</gene>
<organism evidence="4 5">
    <name type="scientific">Arthrobacter ramosus</name>
    <dbReference type="NCBI Taxonomy" id="1672"/>
    <lineage>
        <taxon>Bacteria</taxon>
        <taxon>Bacillati</taxon>
        <taxon>Actinomycetota</taxon>
        <taxon>Actinomycetes</taxon>
        <taxon>Micrococcales</taxon>
        <taxon>Micrococcaceae</taxon>
        <taxon>Arthrobacter</taxon>
    </lineage>
</organism>
<comment type="caution">
    <text evidence="4">The sequence shown here is derived from an EMBL/GenBank/DDBJ whole genome shotgun (WGS) entry which is preliminary data.</text>
</comment>
<feature type="compositionally biased region" description="Low complexity" evidence="1">
    <location>
        <begin position="51"/>
        <end position="69"/>
    </location>
</feature>
<feature type="domain" description="GH16" evidence="3">
    <location>
        <begin position="40"/>
        <end position="310"/>
    </location>
</feature>
<dbReference type="CDD" id="cd00413">
    <property type="entry name" value="Glyco_hydrolase_16"/>
    <property type="match status" value="1"/>
</dbReference>
<dbReference type="PROSITE" id="PS51762">
    <property type="entry name" value="GH16_2"/>
    <property type="match status" value="1"/>
</dbReference>
<dbReference type="PANTHER" id="PTHR10963:SF60">
    <property type="entry name" value="GRAM-NEGATIVE BACTERIA-BINDING PROTEIN 1-RELATED"/>
    <property type="match status" value="1"/>
</dbReference>
<feature type="signal peptide" evidence="2">
    <location>
        <begin position="1"/>
        <end position="37"/>
    </location>
</feature>
<dbReference type="PANTHER" id="PTHR10963">
    <property type="entry name" value="GLYCOSYL HYDROLASE-RELATED"/>
    <property type="match status" value="1"/>
</dbReference>
<dbReference type="Gene3D" id="2.60.120.200">
    <property type="match status" value="1"/>
</dbReference>
<dbReference type="EMBL" id="JBHMBC010000039">
    <property type="protein sequence ID" value="MFB9821718.1"/>
    <property type="molecule type" value="Genomic_DNA"/>
</dbReference>
<keyword evidence="4" id="KW-0378">Hydrolase</keyword>
<dbReference type="Proteomes" id="UP001589702">
    <property type="component" value="Unassembled WGS sequence"/>
</dbReference>
<keyword evidence="5" id="KW-1185">Reference proteome</keyword>
<feature type="chain" id="PRO_5046594342" evidence="2">
    <location>
        <begin position="38"/>
        <end position="310"/>
    </location>
</feature>
<sequence>MRTEQRRNKKAVGAVLRANMMIALVAALSLAASGCVADVPTIAGPTDPHKTAAPSTAGAGTGQSQATGQMPVGDLPGWRQVFSEDFSEGDVPLGSFPGPAYRARWSVNYADGTPDTAGQQSGGRSGYYPSKVLSVKDGMLDMYLHTEKGVSMGAAPAPKLQPANGRPYDSLLYGRYSVRFRSEALQGFKTAWLLWPDSGVWPRDGEIDYPEGDLSKSFYGAVHQAGSDKNIFHENQSGARFTAWHTATTEWTPGRVEFFLDGVSIGVNTVGIPDKPMHYILQTESCLTGCPAPATAGHLQVAWVAIWAKA</sequence>
<dbReference type="Pfam" id="PF00722">
    <property type="entry name" value="Glyco_hydro_16"/>
    <property type="match status" value="1"/>
</dbReference>
<dbReference type="RefSeq" id="WP_234753670.1">
    <property type="nucleotide sequence ID" value="NZ_BAAAWN010000001.1"/>
</dbReference>